<organism evidence="1 2">
    <name type="scientific">Paramuricea clavata</name>
    <name type="common">Red gorgonian</name>
    <name type="synonym">Violescent sea-whip</name>
    <dbReference type="NCBI Taxonomy" id="317549"/>
    <lineage>
        <taxon>Eukaryota</taxon>
        <taxon>Metazoa</taxon>
        <taxon>Cnidaria</taxon>
        <taxon>Anthozoa</taxon>
        <taxon>Octocorallia</taxon>
        <taxon>Malacalcyonacea</taxon>
        <taxon>Plexauridae</taxon>
        <taxon>Paramuricea</taxon>
    </lineage>
</organism>
<name>A0A6S7JGX8_PARCT</name>
<protein>
    <submittedName>
        <fullName evidence="1">Uncharacterized protein</fullName>
    </submittedName>
</protein>
<keyword evidence="2" id="KW-1185">Reference proteome</keyword>
<sequence length="276" mass="31198">MSITRVSDFTKDSFCFEDAVGNRYGSKTIGLTACDQGPLLLKVTDCLSYGVSKNNKFGKENLSISLSLWEKSGFVSVLELIEKECAKHIGKSDEKIMKCLYRKGNTPVLYPGINDETEIYASEGNDPIDPKKYLDKRFHLDAIVRIKGIYISDKTICIQIKLYEGSILEEKPKVPRKRLLRDYVKTLKFIKKIPLNKRMNPATTVIYSAMKIVGRNETEIPNVRLTDREADILYATCAICASSAFSILLFVGSKLVKMCREKEKKKEELPVYPPSA</sequence>
<dbReference type="EMBL" id="CACRXK020016808">
    <property type="protein sequence ID" value="CAB4030357.1"/>
    <property type="molecule type" value="Genomic_DNA"/>
</dbReference>
<evidence type="ECO:0000313" key="2">
    <source>
        <dbReference type="Proteomes" id="UP001152795"/>
    </source>
</evidence>
<dbReference type="AlphaFoldDB" id="A0A6S7JGX8"/>
<proteinExistence type="predicted"/>
<dbReference type="Proteomes" id="UP001152795">
    <property type="component" value="Unassembled WGS sequence"/>
</dbReference>
<accession>A0A6S7JGX8</accession>
<reference evidence="1" key="1">
    <citation type="submission" date="2020-04" db="EMBL/GenBank/DDBJ databases">
        <authorList>
            <person name="Alioto T."/>
            <person name="Alioto T."/>
            <person name="Gomez Garrido J."/>
        </authorList>
    </citation>
    <scope>NUCLEOTIDE SEQUENCE</scope>
    <source>
        <strain evidence="1">A484AB</strain>
    </source>
</reference>
<evidence type="ECO:0000313" key="1">
    <source>
        <dbReference type="EMBL" id="CAB4030357.1"/>
    </source>
</evidence>
<comment type="caution">
    <text evidence="1">The sequence shown here is derived from an EMBL/GenBank/DDBJ whole genome shotgun (WGS) entry which is preliminary data.</text>
</comment>
<gene>
    <name evidence="1" type="ORF">PACLA_8A071171</name>
</gene>